<evidence type="ECO:0000313" key="1">
    <source>
        <dbReference type="EMBL" id="MFC0515175.1"/>
    </source>
</evidence>
<sequence>MNHDTITTKQVTLKVSEGFLATANNSDQITAKEFGEQFAKGVVNKLFPKSVEYGDIQSHFNTERLNSFNFTGFKELVIGTHYLRKKLTSELHHFSNELRAKSQSLDNRKSSLLSFLYKKKIATETGLVEQLSNQVNSLKESQLGSSVDLKYQYENSLLTDAYSDLTSAFTTMKSAIKIWDVTTAQMNLDTKAAAGTSIDRHEVKFDFKRLDILSTNEKVLHVENFNGGDFYFYPMFIIYFKGREEIAIIDYTDLYIEYKEQQFLERKEDIVSDVTTIGETWYRVNKDGSPDKRFVGNYKIPIALYGSIHFKSPSGINELYYISDHKKAKHFYEQYLNYQAHVRNSSYEMISHSNTLLDGGHTGNG</sequence>
<organism evidence="1 2">
    <name type="scientific">Mucilaginibacter angelicae</name>
    <dbReference type="NCBI Taxonomy" id="869718"/>
    <lineage>
        <taxon>Bacteria</taxon>
        <taxon>Pseudomonadati</taxon>
        <taxon>Bacteroidota</taxon>
        <taxon>Sphingobacteriia</taxon>
        <taxon>Sphingobacteriales</taxon>
        <taxon>Sphingobacteriaceae</taxon>
        <taxon>Mucilaginibacter</taxon>
    </lineage>
</organism>
<proteinExistence type="predicted"/>
<dbReference type="RefSeq" id="WP_377023013.1">
    <property type="nucleotide sequence ID" value="NZ_JBHLTS010000022.1"/>
</dbReference>
<accession>A0ABV6L6T2</accession>
<dbReference type="Proteomes" id="UP001589828">
    <property type="component" value="Unassembled WGS sequence"/>
</dbReference>
<evidence type="ECO:0000313" key="2">
    <source>
        <dbReference type="Proteomes" id="UP001589828"/>
    </source>
</evidence>
<keyword evidence="2" id="KW-1185">Reference proteome</keyword>
<comment type="caution">
    <text evidence="1">The sequence shown here is derived from an EMBL/GenBank/DDBJ whole genome shotgun (WGS) entry which is preliminary data.</text>
</comment>
<reference evidence="1 2" key="1">
    <citation type="submission" date="2024-09" db="EMBL/GenBank/DDBJ databases">
        <authorList>
            <person name="Sun Q."/>
            <person name="Mori K."/>
        </authorList>
    </citation>
    <scope>NUCLEOTIDE SEQUENCE [LARGE SCALE GENOMIC DNA]</scope>
    <source>
        <strain evidence="1 2">NCAIM B.02415</strain>
    </source>
</reference>
<name>A0ABV6L6T2_9SPHI</name>
<dbReference type="EMBL" id="JBHLTS010000022">
    <property type="protein sequence ID" value="MFC0515175.1"/>
    <property type="molecule type" value="Genomic_DNA"/>
</dbReference>
<gene>
    <name evidence="1" type="ORF">ACFFGT_13230</name>
</gene>
<protein>
    <submittedName>
        <fullName evidence="1">Uncharacterized protein</fullName>
    </submittedName>
</protein>